<organism evidence="1 2">
    <name type="scientific">Methanobrevibacter woesei</name>
    <dbReference type="NCBI Taxonomy" id="190976"/>
    <lineage>
        <taxon>Archaea</taxon>
        <taxon>Methanobacteriati</taxon>
        <taxon>Methanobacteriota</taxon>
        <taxon>Methanomada group</taxon>
        <taxon>Methanobacteria</taxon>
        <taxon>Methanobacteriales</taxon>
        <taxon>Methanobacteriaceae</taxon>
        <taxon>Methanobrevibacter</taxon>
    </lineage>
</organism>
<proteinExistence type="predicted"/>
<dbReference type="EMBL" id="MZGU01000001">
    <property type="protein sequence ID" value="PWB87254.1"/>
    <property type="molecule type" value="Genomic_DNA"/>
</dbReference>
<evidence type="ECO:0000313" key="2">
    <source>
        <dbReference type="Proteomes" id="UP000245577"/>
    </source>
</evidence>
<reference evidence="1 2" key="1">
    <citation type="submission" date="2017-03" db="EMBL/GenBank/DDBJ databases">
        <title>Genome sequence of Methanobrevibacter wosei.</title>
        <authorList>
            <person name="Poehlein A."/>
            <person name="Seedorf H."/>
            <person name="Daniel R."/>
        </authorList>
    </citation>
    <scope>NUCLEOTIDE SEQUENCE [LARGE SCALE GENOMIC DNA]</scope>
    <source>
        <strain evidence="1 2">DSM 11979</strain>
    </source>
</reference>
<sequence length="87" mass="10132">MRYFEVNGLDAGRRVGYGTFNTDHTAAIELFETEEEKMEHMRGMYKTSPKAFAEWKELCMFAGFLSDIFGTLDNPKEFDEEKLFAED</sequence>
<name>A0A2U1S9M9_9EURY</name>
<protein>
    <submittedName>
        <fullName evidence="1">Uncharacterized protein</fullName>
    </submittedName>
</protein>
<dbReference type="Proteomes" id="UP000245577">
    <property type="component" value="Unassembled WGS sequence"/>
</dbReference>
<comment type="caution">
    <text evidence="1">The sequence shown here is derived from an EMBL/GenBank/DDBJ whole genome shotgun (WGS) entry which is preliminary data.</text>
</comment>
<dbReference type="AlphaFoldDB" id="A0A2U1S9M9"/>
<accession>A0A2U1S9M9</accession>
<keyword evidence="2" id="KW-1185">Reference proteome</keyword>
<evidence type="ECO:0000313" key="1">
    <source>
        <dbReference type="EMBL" id="PWB87254.1"/>
    </source>
</evidence>
<dbReference type="RefSeq" id="WP_116668868.1">
    <property type="nucleotide sequence ID" value="NZ_JALEWY010000007.1"/>
</dbReference>
<gene>
    <name evidence="1" type="ORF">MBBWO_00320</name>
</gene>